<gene>
    <name evidence="9" type="ORF">MCOS_LOCUS439</name>
</gene>
<dbReference type="Gene3D" id="3.60.10.10">
    <property type="entry name" value="Endonuclease/exonuclease/phosphatase"/>
    <property type="match status" value="1"/>
</dbReference>
<accession>A0A0R3U1Z8</accession>
<keyword evidence="10" id="KW-1185">Reference proteome</keyword>
<evidence type="ECO:0000256" key="3">
    <source>
        <dbReference type="ARBA" id="ARBA00009678"/>
    </source>
</evidence>
<dbReference type="OrthoDB" id="1925875at2759"/>
<dbReference type="InterPro" id="IPR002013">
    <property type="entry name" value="SAC_dom"/>
</dbReference>
<evidence type="ECO:0000256" key="1">
    <source>
        <dbReference type="ARBA" id="ARBA00001786"/>
    </source>
</evidence>
<dbReference type="Gene3D" id="3.30.70.330">
    <property type="match status" value="1"/>
</dbReference>
<dbReference type="EMBL" id="UXSR01000038">
    <property type="protein sequence ID" value="VDD74436.1"/>
    <property type="molecule type" value="Genomic_DNA"/>
</dbReference>
<dbReference type="PROSITE" id="PS50275">
    <property type="entry name" value="SAC"/>
    <property type="match status" value="1"/>
</dbReference>
<feature type="transmembrane region" description="Helical" evidence="7">
    <location>
        <begin position="198"/>
        <end position="216"/>
    </location>
</feature>
<feature type="domain" description="SAC" evidence="8">
    <location>
        <begin position="128"/>
        <end position="439"/>
    </location>
</feature>
<evidence type="ECO:0000313" key="10">
    <source>
        <dbReference type="Proteomes" id="UP000267029"/>
    </source>
</evidence>
<dbReference type="GO" id="GO:0048488">
    <property type="term" value="P:synaptic vesicle endocytosis"/>
    <property type="evidence" value="ECO:0007669"/>
    <property type="project" value="TreeGrafter"/>
</dbReference>
<evidence type="ECO:0000256" key="4">
    <source>
        <dbReference type="ARBA" id="ARBA00013044"/>
    </source>
</evidence>
<dbReference type="SMART" id="SM00128">
    <property type="entry name" value="IPPc"/>
    <property type="match status" value="1"/>
</dbReference>
<feature type="compositionally biased region" description="Basic and acidic residues" evidence="6">
    <location>
        <begin position="1408"/>
        <end position="1418"/>
    </location>
</feature>
<keyword evidence="5" id="KW-0378">Hydrolase</keyword>
<dbReference type="InterPro" id="IPR036691">
    <property type="entry name" value="Endo/exonu/phosph_ase_sf"/>
</dbReference>
<dbReference type="EC" id="3.1.3.36" evidence="4"/>
<evidence type="ECO:0000256" key="5">
    <source>
        <dbReference type="ARBA" id="ARBA00022801"/>
    </source>
</evidence>
<dbReference type="Proteomes" id="UP000267029">
    <property type="component" value="Unassembled WGS sequence"/>
</dbReference>
<keyword evidence="7" id="KW-1133">Transmembrane helix</keyword>
<dbReference type="SUPFAM" id="SSF56219">
    <property type="entry name" value="DNase I-like"/>
    <property type="match status" value="1"/>
</dbReference>
<evidence type="ECO:0000256" key="6">
    <source>
        <dbReference type="SAM" id="MobiDB-lite"/>
    </source>
</evidence>
<organism evidence="9 10">
    <name type="scientific">Mesocestoides corti</name>
    <name type="common">Flatworm</name>
    <dbReference type="NCBI Taxonomy" id="53468"/>
    <lineage>
        <taxon>Eukaryota</taxon>
        <taxon>Metazoa</taxon>
        <taxon>Spiralia</taxon>
        <taxon>Lophotrochozoa</taxon>
        <taxon>Platyhelminthes</taxon>
        <taxon>Cestoda</taxon>
        <taxon>Eucestoda</taxon>
        <taxon>Cyclophyllidea</taxon>
        <taxon>Mesocestoididae</taxon>
        <taxon>Mesocestoides</taxon>
    </lineage>
</organism>
<evidence type="ECO:0000259" key="8">
    <source>
        <dbReference type="PROSITE" id="PS50275"/>
    </source>
</evidence>
<feature type="region of interest" description="Disordered" evidence="6">
    <location>
        <begin position="463"/>
        <end position="484"/>
    </location>
</feature>
<dbReference type="Pfam" id="PF22669">
    <property type="entry name" value="Exo_endo_phos2"/>
    <property type="match status" value="1"/>
</dbReference>
<feature type="transmembrane region" description="Helical" evidence="7">
    <location>
        <begin position="327"/>
        <end position="356"/>
    </location>
</feature>
<dbReference type="PANTHER" id="PTHR11200">
    <property type="entry name" value="INOSITOL 5-PHOSPHATASE"/>
    <property type="match status" value="1"/>
</dbReference>
<dbReference type="GO" id="GO:0046856">
    <property type="term" value="P:phosphatidylinositol dephosphorylation"/>
    <property type="evidence" value="ECO:0007669"/>
    <property type="project" value="InterPro"/>
</dbReference>
<dbReference type="Pfam" id="PF02383">
    <property type="entry name" value="Syja_N"/>
    <property type="match status" value="1"/>
</dbReference>
<sequence length="1457" mass="162689">MAYLRGWRVSCLRHSEDGVKRPFSVVLEHRDKQEALHFESGAITELLHNDYALIRDRFARIEDVFGCLGVYKSSTYDPVLKAYPSFLVIVTECKLIGKLPLYEVYRINSVRFLCLDKDNYEDESCNEIRKLISSGAFYFAKQLSTGMPYDVTRNTQSYFQHAEGLENFPTNEFSDQRFLWNRGLLTPFYQQGITTANWIYPVICGGFGVSTLYAGLKRAQICVVSRLSTLRPGTRFNVRGVDDNGYVANFVETEVLIYVDNQVLSHVQIRGTVPLFWEQPGLQVGSHKIKILRFHETSLKAFNRHFAEILSRYGETIIRALVTSDDFYTCFAVLPMVVVFFPLFCCMIFIVGSYYLPQSKIGYVAFDYHAVVGSEGVEGVKSLLSRLEYRLSVWGYFHFDGTQVKRRQTGVVRTNCVDCLDRTNALQTMISIMLLRAQFLNALDLLSGTNQYTDRHAQEILQSRKGRVSGRESPRVTTTDSPPPPSPNVWFALQVLCVLLTSGCVRGGYSRSCFKSNLQHSGLVNHQVGTPSNVPFLDSIVLTQLVGFLAKCPLTLVQLLHMFYAIVEALLCVSSSGWIITRLDSPTWRTTVATVIFTYRLLFQQITLSLVALWIENGDNVSRIYTGTGALGGDRSRFKNVQRSATRTIKNNFFDGAKQEAMVALVNTCSLVGWQRLVAGQFLPRRLHFLPQSVLQSILDRNADFTRRERLKIFVGTWNVNGGRNTRSLAHMDNDLSDWLFQGQHSWGFRNPNAPPEAFARPTDIFVVGFEEIIDLNASNVVAGRQRSDNQEHWGETLQGMLDVASVTGEPYVLLCTTQMVGVCIFLFVRLGLCEHVRSLFSASIKTGMHGKAGNKGAVAVRFQIGATTLCFCCAHLTAGQSAVRERNAEVSDINQRLLLPPDKRSVPSHDYVFWFGDLNYRIDLPNAEVKNLISKSSWCDLLRSDQLSVHREAKAVFEGFLEGPVRFAPTYKYDLFCDDYDTSEKARCPAWTDRILWRRANLTFKKSSNSARSNEDSEKIALSNLLVYHRTEIKTSDHRPVSAVFDVDIQIVEPEKRRQVVEGELLAAGPGDATVRVRWTSENANAPVSADDIYQSIVELASSAGTIVLTRFHGVDQLMLTFSTPYEAVEAVRCLNGNKVSIETARQQVVLSVCFNSAPSLPVARGGLGCDGLQSFSTALNRFSTDEKTRDWLTQMNSLVAGAEDEYLRTHGPPPDSEVFKPTVSLAHLRLKENVVADEQRRRQRVTILANEDQALIDLWDGEEKPNATAQPAPHACVPPRPPPPSSGSQLPDASILSQLLHPGAALHSAQSCNDLFSDFCDTETKSQNRVPKQPTPTLPGALGSPILRHASARDSPQHPQVTIPTPPPPKRLPPRPPPQPPANSSAAFQPLIDLTTDLPVVSHKMEARGGVPDHPKVMPPPTITPRPPLTPERVAPPIPVRPKHLDNTAPRPEAK</sequence>
<dbReference type="GO" id="GO:0004439">
    <property type="term" value="F:phosphatidylinositol-4,5-bisphosphate 5-phosphatase activity"/>
    <property type="evidence" value="ECO:0007669"/>
    <property type="project" value="UniProtKB-EC"/>
</dbReference>
<comment type="similarity">
    <text evidence="3">In the central section; belongs to the inositol 1,4,5-trisphosphate 5-phosphatase family.</text>
</comment>
<proteinExistence type="inferred from homology"/>
<dbReference type="InterPro" id="IPR015047">
    <property type="entry name" value="SYNJ1/2_RRM"/>
</dbReference>
<feature type="compositionally biased region" description="Pro residues" evidence="6">
    <location>
        <begin position="1419"/>
        <end position="1442"/>
    </location>
</feature>
<reference evidence="9 10" key="1">
    <citation type="submission" date="2018-10" db="EMBL/GenBank/DDBJ databases">
        <authorList>
            <consortium name="Pathogen Informatics"/>
        </authorList>
    </citation>
    <scope>NUCLEOTIDE SEQUENCE [LARGE SCALE GENOMIC DNA]</scope>
</reference>
<feature type="region of interest" description="Disordered" evidence="6">
    <location>
        <begin position="1408"/>
        <end position="1457"/>
    </location>
</feature>
<feature type="region of interest" description="Disordered" evidence="6">
    <location>
        <begin position="1327"/>
        <end position="1388"/>
    </location>
</feature>
<evidence type="ECO:0000256" key="2">
    <source>
        <dbReference type="ARBA" id="ARBA00008943"/>
    </source>
</evidence>
<dbReference type="InterPro" id="IPR012677">
    <property type="entry name" value="Nucleotide-bd_a/b_plait_sf"/>
</dbReference>
<feature type="compositionally biased region" description="Pro residues" evidence="6">
    <location>
        <begin position="1366"/>
        <end position="1383"/>
    </location>
</feature>
<dbReference type="Pfam" id="PF08952">
    <property type="entry name" value="DUF1866"/>
    <property type="match status" value="1"/>
</dbReference>
<evidence type="ECO:0000256" key="7">
    <source>
        <dbReference type="SAM" id="Phobius"/>
    </source>
</evidence>
<dbReference type="InterPro" id="IPR046985">
    <property type="entry name" value="IP5"/>
</dbReference>
<dbReference type="GO" id="GO:0098793">
    <property type="term" value="C:presynapse"/>
    <property type="evidence" value="ECO:0007669"/>
    <property type="project" value="GOC"/>
</dbReference>
<comment type="similarity">
    <text evidence="2">Belongs to the synaptojanin family.</text>
</comment>
<feature type="compositionally biased region" description="Pro residues" evidence="6">
    <location>
        <begin position="1278"/>
        <end position="1287"/>
    </location>
</feature>
<dbReference type="PANTHER" id="PTHR11200:SF257">
    <property type="entry name" value="PHOSPHOINOSITIDE 5-PHOSPHATASE"/>
    <property type="match status" value="1"/>
</dbReference>
<comment type="catalytic activity">
    <reaction evidence="1">
        <text>a 1,2-diacyl-sn-glycero-3-phospho-(1D-myo-inositol-4,5-bisphosphate) + H2O = a 1,2-diacyl-sn-glycero-3-phospho-(1D-myo-inositol 4-phosphate) + phosphate</text>
        <dbReference type="Rhea" id="RHEA:22764"/>
        <dbReference type="ChEBI" id="CHEBI:15377"/>
        <dbReference type="ChEBI" id="CHEBI:43474"/>
        <dbReference type="ChEBI" id="CHEBI:58178"/>
        <dbReference type="ChEBI" id="CHEBI:58456"/>
        <dbReference type="EC" id="3.1.3.36"/>
    </reaction>
</comment>
<protein>
    <recommendedName>
        <fullName evidence="4">phosphoinositide 5-phosphatase</fullName>
        <ecNumber evidence="4">3.1.3.36</ecNumber>
    </recommendedName>
</protein>
<feature type="region of interest" description="Disordered" evidence="6">
    <location>
        <begin position="1266"/>
        <end position="1294"/>
    </location>
</feature>
<dbReference type="InterPro" id="IPR000300">
    <property type="entry name" value="IPPc"/>
</dbReference>
<name>A0A0R3U1Z8_MESCO</name>
<keyword evidence="7" id="KW-0812">Transmembrane</keyword>
<dbReference type="STRING" id="53468.A0A0R3U1Z8"/>
<keyword evidence="7" id="KW-0472">Membrane</keyword>
<evidence type="ECO:0000313" key="9">
    <source>
        <dbReference type="EMBL" id="VDD74436.1"/>
    </source>
</evidence>